<sequence length="26" mass="2685">MMTMAAHITTDGPAKPVTAVSRATLI</sequence>
<dbReference type="EMBL" id="UINC01031353">
    <property type="protein sequence ID" value="SVB17253.1"/>
    <property type="molecule type" value="Genomic_DNA"/>
</dbReference>
<feature type="non-terminal residue" evidence="1">
    <location>
        <position position="26"/>
    </location>
</feature>
<protein>
    <submittedName>
        <fullName evidence="1">Uncharacterized protein</fullName>
    </submittedName>
</protein>
<accession>A0A382BW16</accession>
<proteinExistence type="predicted"/>
<organism evidence="1">
    <name type="scientific">marine metagenome</name>
    <dbReference type="NCBI Taxonomy" id="408172"/>
    <lineage>
        <taxon>unclassified sequences</taxon>
        <taxon>metagenomes</taxon>
        <taxon>ecological metagenomes</taxon>
    </lineage>
</organism>
<evidence type="ECO:0000313" key="1">
    <source>
        <dbReference type="EMBL" id="SVB17253.1"/>
    </source>
</evidence>
<name>A0A382BW16_9ZZZZ</name>
<dbReference type="AlphaFoldDB" id="A0A382BW16"/>
<gene>
    <name evidence="1" type="ORF">METZ01_LOCUS170107</name>
</gene>
<reference evidence="1" key="1">
    <citation type="submission" date="2018-05" db="EMBL/GenBank/DDBJ databases">
        <authorList>
            <person name="Lanie J.A."/>
            <person name="Ng W.-L."/>
            <person name="Kazmierczak K.M."/>
            <person name="Andrzejewski T.M."/>
            <person name="Davidsen T.M."/>
            <person name="Wayne K.J."/>
            <person name="Tettelin H."/>
            <person name="Glass J.I."/>
            <person name="Rusch D."/>
            <person name="Podicherti R."/>
            <person name="Tsui H.-C.T."/>
            <person name="Winkler M.E."/>
        </authorList>
    </citation>
    <scope>NUCLEOTIDE SEQUENCE</scope>
</reference>